<evidence type="ECO:0000256" key="14">
    <source>
        <dbReference type="ARBA" id="ARBA00044770"/>
    </source>
</evidence>
<keyword evidence="18" id="KW-0131">Cell cycle</keyword>
<evidence type="ECO:0000256" key="2">
    <source>
        <dbReference type="ARBA" id="ARBA00022676"/>
    </source>
</evidence>
<comment type="caution">
    <text evidence="18">The sequence shown here is derived from an EMBL/GenBank/DDBJ whole genome shotgun (WGS) entry which is preliminary data.</text>
</comment>
<dbReference type="GO" id="GO:0005886">
    <property type="term" value="C:plasma membrane"/>
    <property type="evidence" value="ECO:0007669"/>
    <property type="project" value="TreeGrafter"/>
</dbReference>
<organism evidence="18 19">
    <name type="scientific">Anaerolinea thermolimosa</name>
    <dbReference type="NCBI Taxonomy" id="229919"/>
    <lineage>
        <taxon>Bacteria</taxon>
        <taxon>Bacillati</taxon>
        <taxon>Chloroflexota</taxon>
        <taxon>Anaerolineae</taxon>
        <taxon>Anaerolineales</taxon>
        <taxon>Anaerolineaceae</taxon>
        <taxon>Anaerolinea</taxon>
    </lineage>
</organism>
<evidence type="ECO:0000256" key="5">
    <source>
        <dbReference type="ARBA" id="ARBA00022960"/>
    </source>
</evidence>
<evidence type="ECO:0000313" key="19">
    <source>
        <dbReference type="Proteomes" id="UP000264141"/>
    </source>
</evidence>
<dbReference type="EC" id="2.4.99.28" evidence="14"/>
<dbReference type="GO" id="GO:0009252">
    <property type="term" value="P:peptidoglycan biosynthetic process"/>
    <property type="evidence" value="ECO:0007669"/>
    <property type="project" value="UniProtKB-KW"/>
</dbReference>
<evidence type="ECO:0000256" key="10">
    <source>
        <dbReference type="ARBA" id="ARBA00033270"/>
    </source>
</evidence>
<keyword evidence="3" id="KW-0808">Transferase</keyword>
<comment type="subcellular location">
    <subcellularLocation>
        <location evidence="1">Membrane</location>
        <topology evidence="1">Multi-pass membrane protein</topology>
    </subcellularLocation>
</comment>
<evidence type="ECO:0000256" key="9">
    <source>
        <dbReference type="ARBA" id="ARBA00032370"/>
    </source>
</evidence>
<evidence type="ECO:0000256" key="4">
    <source>
        <dbReference type="ARBA" id="ARBA00022692"/>
    </source>
</evidence>
<comment type="catalytic activity">
    <reaction evidence="15">
        <text>[GlcNAc-(1-&gt;4)-Mur2Ac(oyl-L-Ala-gamma-D-Glu-L-Lys-D-Ala-D-Ala)](n)-di-trans,octa-cis-undecaprenyl diphosphate + beta-D-GlcNAc-(1-&gt;4)-Mur2Ac(oyl-L-Ala-gamma-D-Glu-L-Lys-D-Ala-D-Ala)-di-trans,octa-cis-undecaprenyl diphosphate = [GlcNAc-(1-&gt;4)-Mur2Ac(oyl-L-Ala-gamma-D-Glu-L-Lys-D-Ala-D-Ala)](n+1)-di-trans,octa-cis-undecaprenyl diphosphate + di-trans,octa-cis-undecaprenyl diphosphate + H(+)</text>
        <dbReference type="Rhea" id="RHEA:23708"/>
        <dbReference type="Rhea" id="RHEA-COMP:9602"/>
        <dbReference type="Rhea" id="RHEA-COMP:9603"/>
        <dbReference type="ChEBI" id="CHEBI:15378"/>
        <dbReference type="ChEBI" id="CHEBI:58405"/>
        <dbReference type="ChEBI" id="CHEBI:60033"/>
        <dbReference type="ChEBI" id="CHEBI:78435"/>
        <dbReference type="EC" id="2.4.99.28"/>
    </reaction>
</comment>
<keyword evidence="18" id="KW-0132">Cell division</keyword>
<evidence type="ECO:0000256" key="7">
    <source>
        <dbReference type="ARBA" id="ARBA00022989"/>
    </source>
</evidence>
<evidence type="ECO:0000256" key="8">
    <source>
        <dbReference type="ARBA" id="ARBA00023136"/>
    </source>
</evidence>
<dbReference type="AlphaFoldDB" id="A0A3D1JIJ5"/>
<accession>A0A3D1JIJ5</accession>
<evidence type="ECO:0000256" key="16">
    <source>
        <dbReference type="ARBA" id="ARBA00049966"/>
    </source>
</evidence>
<evidence type="ECO:0000256" key="11">
    <source>
        <dbReference type="ARBA" id="ARBA00038053"/>
    </source>
</evidence>
<dbReference type="PANTHER" id="PTHR30474">
    <property type="entry name" value="CELL CYCLE PROTEIN"/>
    <property type="match status" value="1"/>
</dbReference>
<feature type="transmembrane region" description="Helical" evidence="17">
    <location>
        <begin position="131"/>
        <end position="146"/>
    </location>
</feature>
<feature type="transmembrane region" description="Helical" evidence="17">
    <location>
        <begin position="202"/>
        <end position="221"/>
    </location>
</feature>
<dbReference type="RefSeq" id="WP_062192801.1">
    <property type="nucleotide sequence ID" value="NZ_DF967965.1"/>
</dbReference>
<evidence type="ECO:0000256" key="6">
    <source>
        <dbReference type="ARBA" id="ARBA00022984"/>
    </source>
</evidence>
<keyword evidence="8 17" id="KW-0472">Membrane</keyword>
<dbReference type="PANTHER" id="PTHR30474:SF2">
    <property type="entry name" value="PEPTIDOGLYCAN GLYCOSYLTRANSFERASE FTSW-RELATED"/>
    <property type="match status" value="1"/>
</dbReference>
<evidence type="ECO:0000256" key="12">
    <source>
        <dbReference type="ARBA" id="ARBA00041185"/>
    </source>
</evidence>
<evidence type="ECO:0000256" key="15">
    <source>
        <dbReference type="ARBA" id="ARBA00049902"/>
    </source>
</evidence>
<dbReference type="GO" id="GO:0015648">
    <property type="term" value="F:lipid-linked peptidoglycan transporter activity"/>
    <property type="evidence" value="ECO:0007669"/>
    <property type="project" value="TreeGrafter"/>
</dbReference>
<feature type="transmembrane region" description="Helical" evidence="17">
    <location>
        <begin position="93"/>
        <end position="111"/>
    </location>
</feature>
<keyword evidence="6" id="KW-0573">Peptidoglycan synthesis</keyword>
<keyword evidence="5" id="KW-0133">Cell shape</keyword>
<dbReference type="OrthoDB" id="9768187at2"/>
<comment type="similarity">
    <text evidence="11">Belongs to the SEDS family. FtsW subfamily.</text>
</comment>
<evidence type="ECO:0000256" key="17">
    <source>
        <dbReference type="SAM" id="Phobius"/>
    </source>
</evidence>
<protein>
    <recommendedName>
        <fullName evidence="12">Probable peptidoglycan glycosyltransferase FtsW</fullName>
        <ecNumber evidence="14">2.4.99.28</ecNumber>
    </recommendedName>
    <alternativeName>
        <fullName evidence="13">Cell division protein FtsW</fullName>
    </alternativeName>
    <alternativeName>
        <fullName evidence="10">Cell wall polymerase</fullName>
    </alternativeName>
    <alternativeName>
        <fullName evidence="9">Peptidoglycan polymerase</fullName>
    </alternativeName>
</protein>
<feature type="transmembrane region" description="Helical" evidence="17">
    <location>
        <begin position="316"/>
        <end position="341"/>
    </location>
</feature>
<name>A0A3D1JIJ5_9CHLR</name>
<evidence type="ECO:0000256" key="13">
    <source>
        <dbReference type="ARBA" id="ARBA00041418"/>
    </source>
</evidence>
<feature type="transmembrane region" description="Helical" evidence="17">
    <location>
        <begin position="153"/>
        <end position="172"/>
    </location>
</feature>
<keyword evidence="4 17" id="KW-0812">Transmembrane</keyword>
<dbReference type="InterPro" id="IPR001182">
    <property type="entry name" value="FtsW/RodA"/>
</dbReference>
<comment type="function">
    <text evidence="16">Peptidoglycan polymerase that is essential for cell division.</text>
</comment>
<feature type="transmembrane region" description="Helical" evidence="17">
    <location>
        <begin position="68"/>
        <end position="86"/>
    </location>
</feature>
<evidence type="ECO:0000256" key="3">
    <source>
        <dbReference type="ARBA" id="ARBA00022679"/>
    </source>
</evidence>
<feature type="transmembrane region" description="Helical" evidence="17">
    <location>
        <begin position="28"/>
        <end position="48"/>
    </location>
</feature>
<evidence type="ECO:0000256" key="1">
    <source>
        <dbReference type="ARBA" id="ARBA00004141"/>
    </source>
</evidence>
<evidence type="ECO:0000313" key="18">
    <source>
        <dbReference type="EMBL" id="HCE18057.1"/>
    </source>
</evidence>
<keyword evidence="7 17" id="KW-1133">Transmembrane helix</keyword>
<sequence length="413" mass="44308">MGESTFVNQSNLRGASSQLRNVRQGIDFVLLGVAVALTLFGLLMVYSAGPKFAVFAEKPPDYFLIRQLLWAGVGMVAVGITAFFDYHFYRKLSVWMMLATIGSLFVVMLLGESTLGSTRSILGSSVRPSELAKLVTIIYVSVWLNSKREVLNSISLGLLPLGLILGITAILILAQPDLSAAITIMIIGGLLFFLAGGAWRQIVLVVAVAVLVGWLVINIYPTGRTRVTDYMAGLQNPLNASYHVRRSLEAIINGGVFGVGIGHSSTKFTGLPVAHTDSIFAIVTEETGLLGSGLLLIAYLVILWRGLSIARKAPDLLGQLLAAGISIWITLEAFINMAVMVNLLPHAGNALPFISYGGSSLVVTLAGVGILLNIGRLSEKSNTQGGNTFASVVDLRWRNGWRRVSRPGRSPRS</sequence>
<feature type="transmembrane region" description="Helical" evidence="17">
    <location>
        <begin position="178"/>
        <end position="195"/>
    </location>
</feature>
<dbReference type="Proteomes" id="UP000264141">
    <property type="component" value="Unassembled WGS sequence"/>
</dbReference>
<proteinExistence type="inferred from homology"/>
<dbReference type="Pfam" id="PF01098">
    <property type="entry name" value="FTSW_RODA_SPOVE"/>
    <property type="match status" value="1"/>
</dbReference>
<dbReference type="GO" id="GO:0008955">
    <property type="term" value="F:peptidoglycan glycosyltransferase activity"/>
    <property type="evidence" value="ECO:0007669"/>
    <property type="project" value="UniProtKB-EC"/>
</dbReference>
<gene>
    <name evidence="18" type="ORF">DEQ80_09375</name>
</gene>
<reference evidence="18 19" key="1">
    <citation type="journal article" date="2018" name="Nat. Biotechnol.">
        <title>A standardized bacterial taxonomy based on genome phylogeny substantially revises the tree of life.</title>
        <authorList>
            <person name="Parks D.H."/>
            <person name="Chuvochina M."/>
            <person name="Waite D.W."/>
            <person name="Rinke C."/>
            <person name="Skarshewski A."/>
            <person name="Chaumeil P.A."/>
            <person name="Hugenholtz P."/>
        </authorList>
    </citation>
    <scope>NUCLEOTIDE SEQUENCE [LARGE SCALE GENOMIC DNA]</scope>
    <source>
        <strain evidence="18">UBA8781</strain>
    </source>
</reference>
<feature type="transmembrane region" description="Helical" evidence="17">
    <location>
        <begin position="353"/>
        <end position="374"/>
    </location>
</feature>
<feature type="transmembrane region" description="Helical" evidence="17">
    <location>
        <begin position="287"/>
        <end position="304"/>
    </location>
</feature>
<dbReference type="EMBL" id="DPBP01000037">
    <property type="protein sequence ID" value="HCE18057.1"/>
    <property type="molecule type" value="Genomic_DNA"/>
</dbReference>
<dbReference type="GO" id="GO:0008360">
    <property type="term" value="P:regulation of cell shape"/>
    <property type="evidence" value="ECO:0007669"/>
    <property type="project" value="UniProtKB-KW"/>
</dbReference>
<keyword evidence="2" id="KW-0328">Glycosyltransferase</keyword>
<dbReference type="GO" id="GO:0032153">
    <property type="term" value="C:cell division site"/>
    <property type="evidence" value="ECO:0007669"/>
    <property type="project" value="TreeGrafter"/>
</dbReference>
<dbReference type="STRING" id="229919.GCA_001050195_01934"/>
<dbReference type="GO" id="GO:0051301">
    <property type="term" value="P:cell division"/>
    <property type="evidence" value="ECO:0007669"/>
    <property type="project" value="UniProtKB-KW"/>
</dbReference>